<dbReference type="Gene3D" id="2.40.420.20">
    <property type="match status" value="1"/>
</dbReference>
<dbReference type="AlphaFoldDB" id="A0AAE3WE85"/>
<dbReference type="EMBL" id="JANHAX010000002">
    <property type="protein sequence ID" value="MDQ2090107.1"/>
    <property type="molecule type" value="Genomic_DNA"/>
</dbReference>
<keyword evidence="6" id="KW-1185">Reference proteome</keyword>
<dbReference type="InterPro" id="IPR058637">
    <property type="entry name" value="YknX-like_C"/>
</dbReference>
<dbReference type="Gene3D" id="6.10.140.1990">
    <property type="match status" value="1"/>
</dbReference>
<organism evidence="5 6">
    <name type="scientific">Marimonas arenosa</name>
    <dbReference type="NCBI Taxonomy" id="1795305"/>
    <lineage>
        <taxon>Bacteria</taxon>
        <taxon>Pseudomonadati</taxon>
        <taxon>Pseudomonadota</taxon>
        <taxon>Alphaproteobacteria</taxon>
        <taxon>Rhodobacterales</taxon>
        <taxon>Paracoccaceae</taxon>
        <taxon>Marimonas</taxon>
    </lineage>
</organism>
<evidence type="ECO:0000259" key="4">
    <source>
        <dbReference type="Pfam" id="PF25989"/>
    </source>
</evidence>
<reference evidence="5" key="1">
    <citation type="submission" date="2022-07" db="EMBL/GenBank/DDBJ databases">
        <authorList>
            <person name="Otstavnykh N."/>
            <person name="Isaeva M."/>
            <person name="Bystritskaya E."/>
        </authorList>
    </citation>
    <scope>NUCLEOTIDE SEQUENCE</scope>
    <source>
        <strain evidence="5">KCTC 52189</strain>
    </source>
</reference>
<dbReference type="GO" id="GO:1990961">
    <property type="term" value="P:xenobiotic detoxification by transmembrane export across the plasma membrane"/>
    <property type="evidence" value="ECO:0007669"/>
    <property type="project" value="InterPro"/>
</dbReference>
<evidence type="ECO:0000313" key="6">
    <source>
        <dbReference type="Proteomes" id="UP001226762"/>
    </source>
</evidence>
<dbReference type="PANTHER" id="PTHR32347">
    <property type="entry name" value="EFFLUX SYSTEM COMPONENT YKNX-RELATED"/>
    <property type="match status" value="1"/>
</dbReference>
<keyword evidence="2 3" id="KW-0175">Coiled coil</keyword>
<evidence type="ECO:0000256" key="2">
    <source>
        <dbReference type="ARBA" id="ARBA00023054"/>
    </source>
</evidence>
<comment type="caution">
    <text evidence="5">The sequence shown here is derived from an EMBL/GenBank/DDBJ whole genome shotgun (WGS) entry which is preliminary data.</text>
</comment>
<proteinExistence type="predicted"/>
<dbReference type="GO" id="GO:0019898">
    <property type="term" value="C:extrinsic component of membrane"/>
    <property type="evidence" value="ECO:0007669"/>
    <property type="project" value="InterPro"/>
</dbReference>
<dbReference type="GO" id="GO:0030313">
    <property type="term" value="C:cell envelope"/>
    <property type="evidence" value="ECO:0007669"/>
    <property type="project" value="UniProtKB-SubCell"/>
</dbReference>
<dbReference type="PANTHER" id="PTHR32347:SF29">
    <property type="entry name" value="UPF0194 MEMBRANE PROTEIN YBHG"/>
    <property type="match status" value="1"/>
</dbReference>
<dbReference type="Proteomes" id="UP001226762">
    <property type="component" value="Unassembled WGS sequence"/>
</dbReference>
<feature type="domain" description="YknX-like C-terminal permuted SH3-like" evidence="4">
    <location>
        <begin position="338"/>
        <end position="406"/>
    </location>
</feature>
<feature type="coiled-coil region" evidence="3">
    <location>
        <begin position="104"/>
        <end position="138"/>
    </location>
</feature>
<accession>A0AAE3WE85</accession>
<protein>
    <submittedName>
        <fullName evidence="5">HlyD family efflux transporter periplasmic adaptor subunit</fullName>
    </submittedName>
</protein>
<gene>
    <name evidence="5" type="ORF">NO357_09380</name>
</gene>
<comment type="subcellular location">
    <subcellularLocation>
        <location evidence="1">Cell envelope</location>
    </subcellularLocation>
</comment>
<evidence type="ECO:0000313" key="5">
    <source>
        <dbReference type="EMBL" id="MDQ2090107.1"/>
    </source>
</evidence>
<name>A0AAE3WE85_9RHOB</name>
<dbReference type="InterPro" id="IPR050465">
    <property type="entry name" value="UPF0194_transport"/>
</dbReference>
<evidence type="ECO:0000256" key="3">
    <source>
        <dbReference type="SAM" id="Coils"/>
    </source>
</evidence>
<dbReference type="GO" id="GO:1990195">
    <property type="term" value="C:macrolide transmembrane transporter complex"/>
    <property type="evidence" value="ECO:0007669"/>
    <property type="project" value="InterPro"/>
</dbReference>
<sequence>MARRKHSRKVFTGLVLFILAGVFAYAFWPRPLLVDIGVVSRQPMVVTINEEGRTQVHNAYVVSTPITGRLLRVTVEPGDAVTRNETVVARMLPTNPVALDIRTREQAEASVSSAEAALRVAQADINKARADVQLAEGNLGRTRKLHASGIASDAALERDETAARLAQANLDTARAAVSMRIAEMNNARAMLIGFDDQGLGRAATEQAEEAIPLYAPATGMILQVNQQSETTLPAGTPIMEIGNVEDDLEIVAELLSTDAVQVREGARVIIDNWGGADSLEGEVVRIEPWGFTKYSALGVEEQRVKVTIRFTGAAEERRGLGHGFRVEVRIVVWDEPDALTVPSSSLFRASDAWAVFAVNGEDRAEQRTVTVKANNGITAAIADGFQAGDRIVLYPSATLTDGARVAQRATEG</sequence>
<dbReference type="RefSeq" id="WP_306735370.1">
    <property type="nucleotide sequence ID" value="NZ_JANHAX010000002.1"/>
</dbReference>
<evidence type="ECO:0000256" key="1">
    <source>
        <dbReference type="ARBA" id="ARBA00004196"/>
    </source>
</evidence>
<reference evidence="5" key="2">
    <citation type="submission" date="2023-02" db="EMBL/GenBank/DDBJ databases">
        <title>'Rhodoalgimonas zhirmunskyi' gen. nov., isolated from a red alga.</title>
        <authorList>
            <person name="Nedashkovskaya O.I."/>
            <person name="Otstavnykh N.Y."/>
            <person name="Bystritskaya E.P."/>
            <person name="Balabanova L.A."/>
            <person name="Isaeva M.P."/>
        </authorList>
    </citation>
    <scope>NUCLEOTIDE SEQUENCE</scope>
    <source>
        <strain evidence="5">KCTC 52189</strain>
    </source>
</reference>
<dbReference type="InterPro" id="IPR030190">
    <property type="entry name" value="MacA_alpha-hairpin_sf"/>
</dbReference>
<dbReference type="Pfam" id="PF25989">
    <property type="entry name" value="YknX_C"/>
    <property type="match status" value="1"/>
</dbReference>